<dbReference type="PANTHER" id="PTHR33845:SF1">
    <property type="entry name" value="C2H2-TYPE DOMAIN-CONTAINING PROTEIN"/>
    <property type="match status" value="1"/>
</dbReference>
<comment type="caution">
    <text evidence="2">The sequence shown here is derived from an EMBL/GenBank/DDBJ whole genome shotgun (WGS) entry which is preliminary data.</text>
</comment>
<gene>
    <name evidence="2" type="ORF">APZ42_032964</name>
</gene>
<dbReference type="EMBL" id="LRGB01003129">
    <property type="protein sequence ID" value="KZS04124.1"/>
    <property type="molecule type" value="Genomic_DNA"/>
</dbReference>
<evidence type="ECO:0000256" key="1">
    <source>
        <dbReference type="SAM" id="MobiDB-lite"/>
    </source>
</evidence>
<organism evidence="2 3">
    <name type="scientific">Daphnia magna</name>
    <dbReference type="NCBI Taxonomy" id="35525"/>
    <lineage>
        <taxon>Eukaryota</taxon>
        <taxon>Metazoa</taxon>
        <taxon>Ecdysozoa</taxon>
        <taxon>Arthropoda</taxon>
        <taxon>Crustacea</taxon>
        <taxon>Branchiopoda</taxon>
        <taxon>Diplostraca</taxon>
        <taxon>Cladocera</taxon>
        <taxon>Anomopoda</taxon>
        <taxon>Daphniidae</taxon>
        <taxon>Daphnia</taxon>
    </lineage>
</organism>
<proteinExistence type="predicted"/>
<dbReference type="AlphaFoldDB" id="A0A164LHU7"/>
<protein>
    <submittedName>
        <fullName evidence="2">Uncharacterized protein</fullName>
    </submittedName>
</protein>
<keyword evidence="3" id="KW-1185">Reference proteome</keyword>
<dbReference type="Proteomes" id="UP000076858">
    <property type="component" value="Unassembled WGS sequence"/>
</dbReference>
<feature type="region of interest" description="Disordered" evidence="1">
    <location>
        <begin position="216"/>
        <end position="265"/>
    </location>
</feature>
<reference evidence="2 3" key="1">
    <citation type="submission" date="2016-03" db="EMBL/GenBank/DDBJ databases">
        <title>EvidentialGene: Evidence-directed Construction of Genes on Genomes.</title>
        <authorList>
            <person name="Gilbert D.G."/>
            <person name="Choi J.-H."/>
            <person name="Mockaitis K."/>
            <person name="Colbourne J."/>
            <person name="Pfrender M."/>
        </authorList>
    </citation>
    <scope>NUCLEOTIDE SEQUENCE [LARGE SCALE GENOMIC DNA]</scope>
    <source>
        <strain evidence="2 3">Xinb3</strain>
        <tissue evidence="2">Complete organism</tissue>
    </source>
</reference>
<name>A0A164LHU7_9CRUS</name>
<sequence>MQTLPLTTQVGKITGIRLYTDAQLAIRQHKWKKKISGRAKGDACLPMKKNLVNYALRTAWNMQLNGTTQSDITQNSLENFSPFVSENFTVPLHFSKGWARRPKNGQMYGPKHVLIYRPDILEMFKLGEEDKKNKRSPAQMLKMLAVKYPQEFCLPSENDIRVEINRLQTKNKSPNVASKGERVIDIYDAFIREIAAKNVSLKPKDALTMTLQQFPRKENPNLPSDSKIRRKSRSRTSLCTTKHQATEKVGKPNINRRNFDDAEFQDQQRKDGLKWDVDRNKLLQDLLTQQQQAFAAQILQQKQAYTQQMQQLIAQNQATAQVVAAAARGAAALAPVLIQTHLCKFDSLVPVKSMTHVAALRRLQLTVRSHINALKTLGVQKDTFGGHLGTKLMKLLPAELHKELSSSDANDITDITALLNFIKDQVDATERYQAGRRLSRRSLATNRTVTFSTEESRFLSTSL</sequence>
<dbReference type="PANTHER" id="PTHR33845">
    <property type="entry name" value="C2H2-TYPE DOMAIN-CONTAINING PROTEIN"/>
    <property type="match status" value="1"/>
</dbReference>
<evidence type="ECO:0000313" key="2">
    <source>
        <dbReference type="EMBL" id="KZS04124.1"/>
    </source>
</evidence>
<dbReference type="OrthoDB" id="6378313at2759"/>
<accession>A0A164LHU7</accession>
<evidence type="ECO:0000313" key="3">
    <source>
        <dbReference type="Proteomes" id="UP000076858"/>
    </source>
</evidence>